<evidence type="ECO:0000313" key="2">
    <source>
        <dbReference type="EMBL" id="WNM26475.1"/>
    </source>
</evidence>
<feature type="chain" id="PRO_5041668600" description="Lipoprotein" evidence="1">
    <location>
        <begin position="25"/>
        <end position="200"/>
    </location>
</feature>
<proteinExistence type="predicted"/>
<dbReference type="KEGG" id="dcp:RN607_09710"/>
<name>A0AA96J9J8_9MICO</name>
<dbReference type="AlphaFoldDB" id="A0AA96J9J8"/>
<organism evidence="2">
    <name type="scientific">Demequina capsici</name>
    <dbReference type="NCBI Taxonomy" id="3075620"/>
    <lineage>
        <taxon>Bacteria</taxon>
        <taxon>Bacillati</taxon>
        <taxon>Actinomycetota</taxon>
        <taxon>Actinomycetes</taxon>
        <taxon>Micrococcales</taxon>
        <taxon>Demequinaceae</taxon>
        <taxon>Demequina</taxon>
    </lineage>
</organism>
<evidence type="ECO:0000256" key="1">
    <source>
        <dbReference type="SAM" id="SignalP"/>
    </source>
</evidence>
<feature type="signal peptide" evidence="1">
    <location>
        <begin position="1"/>
        <end position="24"/>
    </location>
</feature>
<keyword evidence="1" id="KW-0732">Signal</keyword>
<evidence type="ECO:0008006" key="3">
    <source>
        <dbReference type="Google" id="ProtNLM"/>
    </source>
</evidence>
<sequence length="200" mass="20657">MTGAKRTLLPIALAGALAMTGCTGDDGIVTEAPFPTTAAETTAASASPSPSATALTDDELLAMMPPDAARDDLAGAIATIPVFFDAYVDMLMTSNSQTWDSLSAAECEFCQGARADLAAYRDDGYLLTDGSIRAGTTAATGAIDGDGTAIVSMPLSQSAFTYTRNDGGSMNSAAGEFSATLQLSWTGRHWRVEHVEIAEQ</sequence>
<dbReference type="EMBL" id="CP134880">
    <property type="protein sequence ID" value="WNM26475.1"/>
    <property type="molecule type" value="Genomic_DNA"/>
</dbReference>
<dbReference type="PROSITE" id="PS51257">
    <property type="entry name" value="PROKAR_LIPOPROTEIN"/>
    <property type="match status" value="1"/>
</dbReference>
<dbReference type="RefSeq" id="WP_313542300.1">
    <property type="nucleotide sequence ID" value="NZ_CP134880.1"/>
</dbReference>
<reference evidence="2" key="1">
    <citation type="submission" date="2023-09" db="EMBL/GenBank/DDBJ databases">
        <title>Demequina sp. a novel bacteria isolated from Capsicum annuum.</title>
        <authorList>
            <person name="Humaira Z."/>
            <person name="Lee J."/>
            <person name="Cho D."/>
        </authorList>
    </citation>
    <scope>NUCLEOTIDE SEQUENCE</scope>
    <source>
        <strain evidence="2">PMTSA13</strain>
    </source>
</reference>
<protein>
    <recommendedName>
        <fullName evidence="3">Lipoprotein</fullName>
    </recommendedName>
</protein>
<accession>A0AA96J9J8</accession>
<gene>
    <name evidence="2" type="ORF">RN607_09710</name>
</gene>
<dbReference type="Proteomes" id="UP001303408">
    <property type="component" value="Chromosome"/>
</dbReference>